<dbReference type="EMBL" id="BAAFSV010000001">
    <property type="protein sequence ID" value="GAB1312339.1"/>
    <property type="molecule type" value="Genomic_DNA"/>
</dbReference>
<sequence>MMIDREIWLPLVPTLDPQQLQVAALVQEIQKFTQTKADEEKINELRSCYLHKESDRHNVAPRFQHRINNARVWEIPPQSRILDIGSARAKRSLILAQQNGPSSLGDDETGPGVTGIDTAPASYGGPYTLIEATSPNAGAVSSLFVELARARVGRAYLAEYTGIASNRDQLPHELAATAQSLLFRSRKPAHRIQDWNVLH</sequence>
<dbReference type="GeneID" id="98173294"/>
<accession>A0ABQ0G3P9</accession>
<name>A0ABQ0G3P9_9PEZI</name>
<keyword evidence="2" id="KW-1185">Reference proteome</keyword>
<protein>
    <submittedName>
        <fullName evidence="1">Uncharacterized protein</fullName>
    </submittedName>
</protein>
<dbReference type="RefSeq" id="XP_070914072.1">
    <property type="nucleotide sequence ID" value="XM_071057971.1"/>
</dbReference>
<dbReference type="Proteomes" id="UP001628179">
    <property type="component" value="Unassembled WGS sequence"/>
</dbReference>
<dbReference type="InterPro" id="IPR029063">
    <property type="entry name" value="SAM-dependent_MTases_sf"/>
</dbReference>
<comment type="caution">
    <text evidence="1">The sequence shown here is derived from an EMBL/GenBank/DDBJ whole genome shotgun (WGS) entry which is preliminary data.</text>
</comment>
<proteinExistence type="predicted"/>
<dbReference type="Gene3D" id="3.40.50.150">
    <property type="entry name" value="Vaccinia Virus protein VP39"/>
    <property type="match status" value="2"/>
</dbReference>
<organism evidence="1 2">
    <name type="scientific">Madurella fahalii</name>
    <dbReference type="NCBI Taxonomy" id="1157608"/>
    <lineage>
        <taxon>Eukaryota</taxon>
        <taxon>Fungi</taxon>
        <taxon>Dikarya</taxon>
        <taxon>Ascomycota</taxon>
        <taxon>Pezizomycotina</taxon>
        <taxon>Sordariomycetes</taxon>
        <taxon>Sordariomycetidae</taxon>
        <taxon>Sordariales</taxon>
        <taxon>Sordariales incertae sedis</taxon>
        <taxon>Madurella</taxon>
    </lineage>
</organism>
<gene>
    <name evidence="1" type="ORF">MFIFM68171_02549</name>
</gene>
<evidence type="ECO:0000313" key="2">
    <source>
        <dbReference type="Proteomes" id="UP001628179"/>
    </source>
</evidence>
<evidence type="ECO:0000313" key="1">
    <source>
        <dbReference type="EMBL" id="GAB1312339.1"/>
    </source>
</evidence>
<reference evidence="1 2" key="1">
    <citation type="submission" date="2024-09" db="EMBL/GenBank/DDBJ databases">
        <title>Itraconazole resistance in Madurella fahalii resulting from another homologue of gene encoding cytochrome P450 14-alpha sterol demethylase (CYP51).</title>
        <authorList>
            <person name="Yoshioka I."/>
            <person name="Fahal A.H."/>
            <person name="Kaneko S."/>
            <person name="Yaguchi T."/>
        </authorList>
    </citation>
    <scope>NUCLEOTIDE SEQUENCE [LARGE SCALE GENOMIC DNA]</scope>
    <source>
        <strain evidence="1 2">IFM 68171</strain>
    </source>
</reference>